<sequence length="120" mass="13561">IYIPPSPAEAGGLSCWVFSGHRDEVWFQNVCHRNRNRLVTSEYKRRSRSKFANCYVPLPKTKKISQNMVVRTQRNQYGAWEPPLTAHLAQLSGILEAKAAVLMRGKVEAKPQPGGHLFSV</sequence>
<organism evidence="1 2">
    <name type="scientific">Podarcis muralis</name>
    <name type="common">Wall lizard</name>
    <name type="synonym">Lacerta muralis</name>
    <dbReference type="NCBI Taxonomy" id="64176"/>
    <lineage>
        <taxon>Eukaryota</taxon>
        <taxon>Metazoa</taxon>
        <taxon>Chordata</taxon>
        <taxon>Craniata</taxon>
        <taxon>Vertebrata</taxon>
        <taxon>Euteleostomi</taxon>
        <taxon>Lepidosauria</taxon>
        <taxon>Squamata</taxon>
        <taxon>Bifurcata</taxon>
        <taxon>Unidentata</taxon>
        <taxon>Episquamata</taxon>
        <taxon>Laterata</taxon>
        <taxon>Lacertibaenia</taxon>
        <taxon>Lacertidae</taxon>
        <taxon>Podarcis</taxon>
    </lineage>
</organism>
<accession>A0A670HMW0</accession>
<dbReference type="Proteomes" id="UP000472272">
    <property type="component" value="Chromosome 2"/>
</dbReference>
<evidence type="ECO:0000313" key="1">
    <source>
        <dbReference type="Ensembl" id="ENSPMRP00000000841.1"/>
    </source>
</evidence>
<reference evidence="1" key="2">
    <citation type="submission" date="2025-08" db="UniProtKB">
        <authorList>
            <consortium name="Ensembl"/>
        </authorList>
    </citation>
    <scope>IDENTIFICATION</scope>
</reference>
<name>A0A670HMW0_PODMU</name>
<reference evidence="1" key="3">
    <citation type="submission" date="2025-09" db="UniProtKB">
        <authorList>
            <consortium name="Ensembl"/>
        </authorList>
    </citation>
    <scope>IDENTIFICATION</scope>
</reference>
<dbReference type="AlphaFoldDB" id="A0A670HMW0"/>
<dbReference type="Ensembl" id="ENSPMRT00000000894.1">
    <property type="protein sequence ID" value="ENSPMRP00000000841.1"/>
    <property type="gene ID" value="ENSPMRG00000000624.1"/>
</dbReference>
<keyword evidence="2" id="KW-1185">Reference proteome</keyword>
<protein>
    <submittedName>
        <fullName evidence="1">Uncharacterized protein</fullName>
    </submittedName>
</protein>
<proteinExistence type="predicted"/>
<reference evidence="1 2" key="1">
    <citation type="journal article" date="2019" name="Proc. Natl. Acad. Sci. U.S.A.">
        <title>Regulatory changes in pterin and carotenoid genes underlie balanced color polymorphisms in the wall lizard.</title>
        <authorList>
            <person name="Andrade P."/>
            <person name="Pinho C."/>
            <person name="Perez I de Lanuza G."/>
            <person name="Afonso S."/>
            <person name="Brejcha J."/>
            <person name="Rubin C.J."/>
            <person name="Wallerman O."/>
            <person name="Pereira P."/>
            <person name="Sabatino S.J."/>
            <person name="Bellati A."/>
            <person name="Pellitteri-Rosa D."/>
            <person name="Bosakova Z."/>
            <person name="Bunikis I."/>
            <person name="Carretero M.A."/>
            <person name="Feiner N."/>
            <person name="Marsik P."/>
            <person name="Pauperio F."/>
            <person name="Salvi D."/>
            <person name="Soler L."/>
            <person name="While G.M."/>
            <person name="Uller T."/>
            <person name="Font E."/>
            <person name="Andersson L."/>
            <person name="Carneiro M."/>
        </authorList>
    </citation>
    <scope>NUCLEOTIDE SEQUENCE</scope>
</reference>
<evidence type="ECO:0000313" key="2">
    <source>
        <dbReference type="Proteomes" id="UP000472272"/>
    </source>
</evidence>